<feature type="compositionally biased region" description="Pro residues" evidence="1">
    <location>
        <begin position="43"/>
        <end position="58"/>
    </location>
</feature>
<accession>A0A7S0VQ72</accession>
<evidence type="ECO:0008006" key="4">
    <source>
        <dbReference type="Google" id="ProtNLM"/>
    </source>
</evidence>
<feature type="signal peptide" evidence="2">
    <location>
        <begin position="1"/>
        <end position="24"/>
    </location>
</feature>
<sequence length="99" mass="10663">MSLSRHLAIFLELLSCFVFALSAAASGVWLRMTPPFNRSGERPQPPARQMPRPPPSPIPGVASGKSSNFPESVDVSERDSNRQSATASIIPINPLLNPP</sequence>
<evidence type="ECO:0000313" key="3">
    <source>
        <dbReference type="EMBL" id="CAD8795206.1"/>
    </source>
</evidence>
<evidence type="ECO:0000256" key="2">
    <source>
        <dbReference type="SAM" id="SignalP"/>
    </source>
</evidence>
<protein>
    <recommendedName>
        <fullName evidence="4">Secreted protein</fullName>
    </recommendedName>
</protein>
<evidence type="ECO:0000256" key="1">
    <source>
        <dbReference type="SAM" id="MobiDB-lite"/>
    </source>
</evidence>
<keyword evidence="2" id="KW-0732">Signal</keyword>
<gene>
    <name evidence="3" type="ORF">HTEP1355_LOCUS8845</name>
</gene>
<organism evidence="3">
    <name type="scientific">Hemiselmis tepida</name>
    <dbReference type="NCBI Taxonomy" id="464990"/>
    <lineage>
        <taxon>Eukaryota</taxon>
        <taxon>Cryptophyceae</taxon>
        <taxon>Cryptomonadales</taxon>
        <taxon>Hemiselmidaceae</taxon>
        <taxon>Hemiselmis</taxon>
    </lineage>
</organism>
<feature type="compositionally biased region" description="Low complexity" evidence="1">
    <location>
        <begin position="89"/>
        <end position="99"/>
    </location>
</feature>
<proteinExistence type="predicted"/>
<dbReference type="AlphaFoldDB" id="A0A7S0VQ72"/>
<dbReference type="EMBL" id="HBFN01015307">
    <property type="protein sequence ID" value="CAD8795206.1"/>
    <property type="molecule type" value="Transcribed_RNA"/>
</dbReference>
<reference evidence="3" key="1">
    <citation type="submission" date="2021-01" db="EMBL/GenBank/DDBJ databases">
        <authorList>
            <person name="Corre E."/>
            <person name="Pelletier E."/>
            <person name="Niang G."/>
            <person name="Scheremetjew M."/>
            <person name="Finn R."/>
            <person name="Kale V."/>
            <person name="Holt S."/>
            <person name="Cochrane G."/>
            <person name="Meng A."/>
            <person name="Brown T."/>
            <person name="Cohen L."/>
        </authorList>
    </citation>
    <scope>NUCLEOTIDE SEQUENCE</scope>
    <source>
        <strain evidence="3">CCMP443</strain>
    </source>
</reference>
<feature type="region of interest" description="Disordered" evidence="1">
    <location>
        <begin position="32"/>
        <end position="99"/>
    </location>
</feature>
<name>A0A7S0VQ72_9CRYP</name>
<feature type="chain" id="PRO_5031543574" description="Secreted protein" evidence="2">
    <location>
        <begin position="25"/>
        <end position="99"/>
    </location>
</feature>